<sequence>MKELRPGSTGFSEVRILFAFDPVRRAVLLVAGDKSGNWRRWYDTAIPLADDRYDVHLAELETRNYE</sequence>
<evidence type="ECO:0008006" key="3">
    <source>
        <dbReference type="Google" id="ProtNLM"/>
    </source>
</evidence>
<gene>
    <name evidence="1" type="ORF">Pa4123_83180</name>
</gene>
<organism evidence="1 2">
    <name type="scientific">Phytohabitans aurantiacus</name>
    <dbReference type="NCBI Taxonomy" id="3016789"/>
    <lineage>
        <taxon>Bacteria</taxon>
        <taxon>Bacillati</taxon>
        <taxon>Actinomycetota</taxon>
        <taxon>Actinomycetes</taxon>
        <taxon>Micromonosporales</taxon>
        <taxon>Micromonosporaceae</taxon>
    </lineage>
</organism>
<accession>A0ABQ5R9I0</accession>
<name>A0ABQ5R9I0_9ACTN</name>
<dbReference type="InterPro" id="IPR009241">
    <property type="entry name" value="HigB-like"/>
</dbReference>
<proteinExistence type="predicted"/>
<dbReference type="Pfam" id="PF05973">
    <property type="entry name" value="Gp49"/>
    <property type="match status" value="1"/>
</dbReference>
<evidence type="ECO:0000313" key="1">
    <source>
        <dbReference type="EMBL" id="GLI03040.1"/>
    </source>
</evidence>
<protein>
    <recommendedName>
        <fullName evidence="3">Addiction module toxin RelE</fullName>
    </recommendedName>
</protein>
<evidence type="ECO:0000313" key="2">
    <source>
        <dbReference type="Proteomes" id="UP001144280"/>
    </source>
</evidence>
<keyword evidence="2" id="KW-1185">Reference proteome</keyword>
<comment type="caution">
    <text evidence="1">The sequence shown here is derived from an EMBL/GenBank/DDBJ whole genome shotgun (WGS) entry which is preliminary data.</text>
</comment>
<dbReference type="EMBL" id="BSDI01000075">
    <property type="protein sequence ID" value="GLI03040.1"/>
    <property type="molecule type" value="Genomic_DNA"/>
</dbReference>
<reference evidence="1" key="1">
    <citation type="submission" date="2022-12" db="EMBL/GenBank/DDBJ databases">
        <title>New Phytohabitans aurantiacus sp. RD004123 nov., an actinomycete isolated from soil.</title>
        <authorList>
            <person name="Triningsih D.W."/>
            <person name="Harunari E."/>
            <person name="Igarashi Y."/>
        </authorList>
    </citation>
    <scope>NUCLEOTIDE SEQUENCE</scope>
    <source>
        <strain evidence="1">RD004123</strain>
    </source>
</reference>
<dbReference type="Proteomes" id="UP001144280">
    <property type="component" value="Unassembled WGS sequence"/>
</dbReference>